<evidence type="ECO:0000259" key="2">
    <source>
        <dbReference type="Pfam" id="PF00929"/>
    </source>
</evidence>
<reference evidence="3" key="1">
    <citation type="journal article" date="2018" name="DNA Res.">
        <title>Multiple hybrid de novo genome assembly of finger millet, an orphan allotetraploid crop.</title>
        <authorList>
            <person name="Hatakeyama M."/>
            <person name="Aluri S."/>
            <person name="Balachadran M.T."/>
            <person name="Sivarajan S.R."/>
            <person name="Patrignani A."/>
            <person name="Gruter S."/>
            <person name="Poveda L."/>
            <person name="Shimizu-Inatsugi R."/>
            <person name="Baeten J."/>
            <person name="Francoijs K.J."/>
            <person name="Nataraja K.N."/>
            <person name="Reddy Y.A.N."/>
            <person name="Phadnis S."/>
            <person name="Ravikumar R.L."/>
            <person name="Schlapbach R."/>
            <person name="Sreeman S.M."/>
            <person name="Shimizu K.K."/>
        </authorList>
    </citation>
    <scope>NUCLEOTIDE SEQUENCE</scope>
</reference>
<proteinExistence type="predicted"/>
<name>A0AAV5EYY6_ELECO</name>
<evidence type="ECO:0000313" key="3">
    <source>
        <dbReference type="EMBL" id="GJN27890.1"/>
    </source>
</evidence>
<feature type="transmembrane region" description="Helical" evidence="1">
    <location>
        <begin position="169"/>
        <end position="187"/>
    </location>
</feature>
<dbReference type="AlphaFoldDB" id="A0AAV5EYY6"/>
<dbReference type="SUPFAM" id="SSF53098">
    <property type="entry name" value="Ribonuclease H-like"/>
    <property type="match status" value="1"/>
</dbReference>
<dbReference type="EMBL" id="BQKI01000079">
    <property type="protein sequence ID" value="GJN27890.1"/>
    <property type="molecule type" value="Genomic_DNA"/>
</dbReference>
<feature type="domain" description="Exonuclease" evidence="2">
    <location>
        <begin position="92"/>
        <end position="127"/>
    </location>
</feature>
<dbReference type="InterPro" id="IPR013520">
    <property type="entry name" value="Ribonucl_H"/>
</dbReference>
<dbReference type="Gene3D" id="3.30.420.10">
    <property type="entry name" value="Ribonuclease H-like superfamily/Ribonuclease H"/>
    <property type="match status" value="1"/>
</dbReference>
<accession>A0AAV5EYY6</accession>
<dbReference type="Proteomes" id="UP001054889">
    <property type="component" value="Unassembled WGS sequence"/>
</dbReference>
<keyword evidence="1" id="KW-0812">Transmembrane</keyword>
<organism evidence="3 4">
    <name type="scientific">Eleusine coracana subsp. coracana</name>
    <dbReference type="NCBI Taxonomy" id="191504"/>
    <lineage>
        <taxon>Eukaryota</taxon>
        <taxon>Viridiplantae</taxon>
        <taxon>Streptophyta</taxon>
        <taxon>Embryophyta</taxon>
        <taxon>Tracheophyta</taxon>
        <taxon>Spermatophyta</taxon>
        <taxon>Magnoliopsida</taxon>
        <taxon>Liliopsida</taxon>
        <taxon>Poales</taxon>
        <taxon>Poaceae</taxon>
        <taxon>PACMAD clade</taxon>
        <taxon>Chloridoideae</taxon>
        <taxon>Cynodonteae</taxon>
        <taxon>Eleusininae</taxon>
        <taxon>Eleusine</taxon>
    </lineage>
</organism>
<feature type="transmembrane region" description="Helical" evidence="1">
    <location>
        <begin position="132"/>
        <end position="149"/>
    </location>
</feature>
<evidence type="ECO:0000313" key="4">
    <source>
        <dbReference type="Proteomes" id="UP001054889"/>
    </source>
</evidence>
<gene>
    <name evidence="3" type="primary">gb15952</name>
    <name evidence="3" type="ORF">PR202_gb15952</name>
</gene>
<comment type="caution">
    <text evidence="3">The sequence shown here is derived from an EMBL/GenBank/DDBJ whole genome shotgun (WGS) entry which is preliminary data.</text>
</comment>
<keyword evidence="1" id="KW-1133">Transmembrane helix</keyword>
<dbReference type="InterPro" id="IPR036397">
    <property type="entry name" value="RNaseH_sf"/>
</dbReference>
<keyword evidence="4" id="KW-1185">Reference proteome</keyword>
<dbReference type="GO" id="GO:0003676">
    <property type="term" value="F:nucleic acid binding"/>
    <property type="evidence" value="ECO:0007669"/>
    <property type="project" value="InterPro"/>
</dbReference>
<protein>
    <recommendedName>
        <fullName evidence="2">Exonuclease domain-containing protein</fullName>
    </recommendedName>
</protein>
<dbReference type="Pfam" id="PF00929">
    <property type="entry name" value="RNase_T"/>
    <property type="match status" value="1"/>
</dbReference>
<evidence type="ECO:0000256" key="1">
    <source>
        <dbReference type="SAM" id="Phobius"/>
    </source>
</evidence>
<dbReference type="InterPro" id="IPR012337">
    <property type="entry name" value="RNaseH-like_sf"/>
</dbReference>
<sequence>MSSLANMFAVLDLDAEDDREEVEKPTPSNTEAAEVTPKPVTLFQRRLASFCLIRIKNHIHIAERSSQSKTMIVNYDGENLAPSSSDYKLPLVWIDLEMTGLDITKDRILEIACIITDGKLTKQIEVDIETKYFYYLAVMLPFLASFWIFSTWPMSPKPSSVSSLHISDVLDYVLLVVFNITIALPPFHCHFCKACAGGSATLVPATTSIPRLRNLPSLTPGVNYTWS</sequence>
<reference evidence="3" key="2">
    <citation type="submission" date="2021-12" db="EMBL/GenBank/DDBJ databases">
        <title>Resequencing data analysis of finger millet.</title>
        <authorList>
            <person name="Hatakeyama M."/>
            <person name="Aluri S."/>
            <person name="Balachadran M.T."/>
            <person name="Sivarajan S.R."/>
            <person name="Poveda L."/>
            <person name="Shimizu-Inatsugi R."/>
            <person name="Schlapbach R."/>
            <person name="Sreeman S.M."/>
            <person name="Shimizu K.K."/>
        </authorList>
    </citation>
    <scope>NUCLEOTIDE SEQUENCE</scope>
</reference>
<keyword evidence="1" id="KW-0472">Membrane</keyword>